<dbReference type="InterPro" id="IPR017853">
    <property type="entry name" value="GH"/>
</dbReference>
<dbReference type="PANTHER" id="PTHR11452:SF75">
    <property type="entry name" value="ALPHA-GALACTOSIDASE MEL1"/>
    <property type="match status" value="1"/>
</dbReference>
<name>A0A6C2UDC7_PONDE</name>
<evidence type="ECO:0000256" key="5">
    <source>
        <dbReference type="RuleBase" id="RU361168"/>
    </source>
</evidence>
<evidence type="ECO:0000256" key="1">
    <source>
        <dbReference type="ARBA" id="ARBA00009743"/>
    </source>
</evidence>
<dbReference type="Gene3D" id="2.60.40.1180">
    <property type="entry name" value="Golgi alpha-mannosidase II"/>
    <property type="match status" value="1"/>
</dbReference>
<dbReference type="PRINTS" id="PR00740">
    <property type="entry name" value="GLHYDRLASE27"/>
</dbReference>
<sequence>MMKVPLHCLVVLLLLVLCSCTSVAVYDPPVEEGNDVLTPKAGPEPAIHGPAVFGVRPGSPFLYAIPASGQRPMEYAADGLPDGLKVDPETGVVRGTILNTIELDYAVVLQAGNDLGTAQKEFTIKVGDTICLTPPLGWNSWNCWGAYVDQEKVLASARAMVDKGLKDHGWTYINLDDAWQADRRGGTHFAILPHPERFPDMEGMCNEIHAMGLKAGIYSTPWITSYAGCIGGSSDSPDGAWDRAAMGGKTNPLKKLHMRHGQYPLDENDIRQWAEWGIDYVKYDWKPNDGKTMKRLVAALSGCGRDIVFSTSNTAPVEQAAFLEQHVNCFRTTGDLKDRWDERGPNLNLRQVWQMHRTWMEVGTRGGPGHFPDADMLLVGDVVEGHDEAPRPTRLTADEQYTHISLWTLWASPLLIGCPIERMDDFTLNLLTNPDVLAVHQDALAVPGKTVYSEQGTEIVVKDLADGSKAIGLFNLRDEAQVITLNLDGRKAIRDLWRRKELGAFRDSFSANVRPHGVVFIQVK</sequence>
<dbReference type="SUPFAM" id="SSF49313">
    <property type="entry name" value="Cadherin-like"/>
    <property type="match status" value="1"/>
</dbReference>
<dbReference type="InterPro" id="IPR041233">
    <property type="entry name" value="Melibiase_C"/>
</dbReference>
<evidence type="ECO:0000256" key="2">
    <source>
        <dbReference type="ARBA" id="ARBA00022729"/>
    </source>
</evidence>
<dbReference type="PANTHER" id="PTHR11452">
    <property type="entry name" value="ALPHA-GALACTOSIDASE/ALPHA-N-ACETYLGALACTOSAMINIDASE"/>
    <property type="match status" value="1"/>
</dbReference>
<accession>A0A6C2UDC7</accession>
<keyword evidence="4 5" id="KW-0326">Glycosidase</keyword>
<dbReference type="EC" id="3.2.1.22" evidence="5"/>
<protein>
    <recommendedName>
        <fullName evidence="5">Alpha-galactosidase</fullName>
        <ecNumber evidence="5">3.2.1.22</ecNumber>
    </recommendedName>
    <alternativeName>
        <fullName evidence="5">Melibiase</fullName>
    </alternativeName>
</protein>
<dbReference type="CDD" id="cd14792">
    <property type="entry name" value="GH27"/>
    <property type="match status" value="1"/>
</dbReference>
<reference evidence="8 9" key="1">
    <citation type="submission" date="2019-04" db="EMBL/GenBank/DDBJ databases">
        <authorList>
            <person name="Van Vliet M D."/>
        </authorList>
    </citation>
    <scope>NUCLEOTIDE SEQUENCE [LARGE SCALE GENOMIC DNA]</scope>
    <source>
        <strain evidence="8 9">F1</strain>
    </source>
</reference>
<organism evidence="8 9">
    <name type="scientific">Pontiella desulfatans</name>
    <dbReference type="NCBI Taxonomy" id="2750659"/>
    <lineage>
        <taxon>Bacteria</taxon>
        <taxon>Pseudomonadati</taxon>
        <taxon>Kiritimatiellota</taxon>
        <taxon>Kiritimatiellia</taxon>
        <taxon>Kiritimatiellales</taxon>
        <taxon>Pontiellaceae</taxon>
        <taxon>Pontiella</taxon>
    </lineage>
</organism>
<evidence type="ECO:0000256" key="4">
    <source>
        <dbReference type="ARBA" id="ARBA00023295"/>
    </source>
</evidence>
<dbReference type="InterPro" id="IPR013785">
    <property type="entry name" value="Aldolase_TIM"/>
</dbReference>
<dbReference type="Proteomes" id="UP000366872">
    <property type="component" value="Unassembled WGS sequence"/>
</dbReference>
<dbReference type="EMBL" id="CAAHFG010000004">
    <property type="protein sequence ID" value="VGO17421.1"/>
    <property type="molecule type" value="Genomic_DNA"/>
</dbReference>
<dbReference type="Gene3D" id="3.20.20.70">
    <property type="entry name" value="Aldolase class I"/>
    <property type="match status" value="1"/>
</dbReference>
<dbReference type="SUPFAM" id="SSF51011">
    <property type="entry name" value="Glycosyl hydrolase domain"/>
    <property type="match status" value="1"/>
</dbReference>
<dbReference type="InterPro" id="IPR013780">
    <property type="entry name" value="Glyco_hydro_b"/>
</dbReference>
<feature type="signal peptide" evidence="6">
    <location>
        <begin position="1"/>
        <end position="24"/>
    </location>
</feature>
<dbReference type="GO" id="GO:0005975">
    <property type="term" value="P:carbohydrate metabolic process"/>
    <property type="evidence" value="ECO:0007669"/>
    <property type="project" value="InterPro"/>
</dbReference>
<dbReference type="GO" id="GO:0016020">
    <property type="term" value="C:membrane"/>
    <property type="evidence" value="ECO:0007669"/>
    <property type="project" value="InterPro"/>
</dbReference>
<dbReference type="Pfam" id="PF05345">
    <property type="entry name" value="He_PIG"/>
    <property type="match status" value="1"/>
</dbReference>
<dbReference type="InterPro" id="IPR013783">
    <property type="entry name" value="Ig-like_fold"/>
</dbReference>
<evidence type="ECO:0000259" key="7">
    <source>
        <dbReference type="Pfam" id="PF17801"/>
    </source>
</evidence>
<gene>
    <name evidence="8" type="primary">agaA_5</name>
    <name evidence="8" type="ORF">PDESU_06017</name>
</gene>
<proteinExistence type="inferred from homology"/>
<dbReference type="RefSeq" id="WP_136082896.1">
    <property type="nucleotide sequence ID" value="NZ_CAAHFG010000004.1"/>
</dbReference>
<evidence type="ECO:0000313" key="9">
    <source>
        <dbReference type="Proteomes" id="UP000366872"/>
    </source>
</evidence>
<dbReference type="PROSITE" id="PS51257">
    <property type="entry name" value="PROKAR_LIPOPROTEIN"/>
    <property type="match status" value="1"/>
</dbReference>
<dbReference type="GO" id="GO:0004557">
    <property type="term" value="F:alpha-galactosidase activity"/>
    <property type="evidence" value="ECO:0007669"/>
    <property type="project" value="UniProtKB-EC"/>
</dbReference>
<evidence type="ECO:0000256" key="3">
    <source>
        <dbReference type="ARBA" id="ARBA00022801"/>
    </source>
</evidence>
<feature type="domain" description="Alpha galactosidase C-terminal" evidence="7">
    <location>
        <begin position="455"/>
        <end position="522"/>
    </location>
</feature>
<keyword evidence="5" id="KW-1015">Disulfide bond</keyword>
<dbReference type="AlphaFoldDB" id="A0A6C2UDC7"/>
<dbReference type="Gene3D" id="2.60.40.10">
    <property type="entry name" value="Immunoglobulins"/>
    <property type="match status" value="1"/>
</dbReference>
<dbReference type="Pfam" id="PF16499">
    <property type="entry name" value="Melibiase_2"/>
    <property type="match status" value="2"/>
</dbReference>
<dbReference type="InterPro" id="IPR002241">
    <property type="entry name" value="Glyco_hydro_27"/>
</dbReference>
<dbReference type="InterPro" id="IPR015919">
    <property type="entry name" value="Cadherin-like_sf"/>
</dbReference>
<dbReference type="Pfam" id="PF17801">
    <property type="entry name" value="Melibiase_C"/>
    <property type="match status" value="1"/>
</dbReference>
<comment type="catalytic activity">
    <reaction evidence="5">
        <text>Hydrolysis of terminal, non-reducing alpha-D-galactose residues in alpha-D-galactosides, including galactose oligosaccharides, galactomannans and galactolipids.</text>
        <dbReference type="EC" id="3.2.1.22"/>
    </reaction>
</comment>
<comment type="similarity">
    <text evidence="1 5">Belongs to the glycosyl hydrolase 27 family.</text>
</comment>
<evidence type="ECO:0000256" key="6">
    <source>
        <dbReference type="SAM" id="SignalP"/>
    </source>
</evidence>
<evidence type="ECO:0000313" key="8">
    <source>
        <dbReference type="EMBL" id="VGO17421.1"/>
    </source>
</evidence>
<keyword evidence="9" id="KW-1185">Reference proteome</keyword>
<dbReference type="GO" id="GO:0005509">
    <property type="term" value="F:calcium ion binding"/>
    <property type="evidence" value="ECO:0007669"/>
    <property type="project" value="InterPro"/>
</dbReference>
<feature type="chain" id="PRO_5025329026" description="Alpha-galactosidase" evidence="6">
    <location>
        <begin position="25"/>
        <end position="524"/>
    </location>
</feature>
<dbReference type="SUPFAM" id="SSF51445">
    <property type="entry name" value="(Trans)glycosidases"/>
    <property type="match status" value="1"/>
</dbReference>
<keyword evidence="2 6" id="KW-0732">Signal</keyword>
<keyword evidence="3 5" id="KW-0378">Hydrolase</keyword>